<dbReference type="Gene3D" id="1.10.287.70">
    <property type="match status" value="1"/>
</dbReference>
<evidence type="ECO:0000256" key="1">
    <source>
        <dbReference type="ARBA" id="ARBA00004651"/>
    </source>
</evidence>
<keyword evidence="7" id="KW-0325">Glycoprotein</keyword>
<sequence>MEPWFSSGKWLLYAEIKDLEHFFFGIDVPFNSELLVVLRTKYGVELKELYRARSILPLQICHFGSWNKSCGFEGPDLEFRDRRNNLHGLAMKTESVHSIQAMNSMSGYNYSSIELVSRPEFISLPDISWGVRLSNGSWTGLVGAVQRNQIDVVAALLTLSPQRSEVADFSITWSDLNYLTIIKLSSKRDIHWSMFLSPFESRLWWCLLLCVTLTAVLLAVHYPTSSHPPGDTSLGQALLEGYFKAFGAMVCLQSQCIHPSFSRRLIILLAHLTGLVLLAAYSGKVVSTRTLNDFKLPFIDLKGLYDNGNYEVGILKKTTIHQYFYFFDSGGRWRRIELSSFQYVEGGWADKMCAYKWAGRVYLRAGRRRPQSNRTAKSGLLKEIYDSHMDHDANNHPGSLIEGLSKVCAMEHYAYITTYELSFPLLNKLDCRLVCLPEIFSKVRHSILLTKHSPYRKAINNVIQKLKESGVLKNIKIKTMGIAVAQPDLKDDTISGVELGTVYSVFLILISGALVSVLILAAEKIYHLLEHSL</sequence>
<dbReference type="Gene3D" id="3.40.190.10">
    <property type="entry name" value="Periplasmic binding protein-like II"/>
    <property type="match status" value="3"/>
</dbReference>
<organism evidence="10">
    <name type="scientific">Timema tahoe</name>
    <dbReference type="NCBI Taxonomy" id="61484"/>
    <lineage>
        <taxon>Eukaryota</taxon>
        <taxon>Metazoa</taxon>
        <taxon>Ecdysozoa</taxon>
        <taxon>Arthropoda</taxon>
        <taxon>Hexapoda</taxon>
        <taxon>Insecta</taxon>
        <taxon>Pterygota</taxon>
        <taxon>Neoptera</taxon>
        <taxon>Polyneoptera</taxon>
        <taxon>Phasmatodea</taxon>
        <taxon>Timematodea</taxon>
        <taxon>Timematoidea</taxon>
        <taxon>Timematidae</taxon>
        <taxon>Timema</taxon>
    </lineage>
</organism>
<keyword evidence="2" id="KW-1003">Cell membrane</keyword>
<keyword evidence="5 8" id="KW-0472">Membrane</keyword>
<evidence type="ECO:0000256" key="6">
    <source>
        <dbReference type="ARBA" id="ARBA00023170"/>
    </source>
</evidence>
<evidence type="ECO:0000256" key="3">
    <source>
        <dbReference type="ARBA" id="ARBA00022692"/>
    </source>
</evidence>
<feature type="domain" description="Solute-binding protein family 3/N-terminal" evidence="9">
    <location>
        <begin position="130"/>
        <end position="478"/>
    </location>
</feature>
<feature type="transmembrane region" description="Helical" evidence="8">
    <location>
        <begin position="203"/>
        <end position="222"/>
    </location>
</feature>
<proteinExistence type="predicted"/>
<evidence type="ECO:0000256" key="7">
    <source>
        <dbReference type="ARBA" id="ARBA00023180"/>
    </source>
</evidence>
<feature type="transmembrane region" description="Helical" evidence="8">
    <location>
        <begin position="265"/>
        <end position="283"/>
    </location>
</feature>
<dbReference type="InterPro" id="IPR052192">
    <property type="entry name" value="Insect_Ionotropic_Sensory_Rcpt"/>
</dbReference>
<evidence type="ECO:0000256" key="5">
    <source>
        <dbReference type="ARBA" id="ARBA00023136"/>
    </source>
</evidence>
<accession>A0A7R9IMP1</accession>
<name>A0A7R9IMP1_9NEOP</name>
<dbReference type="InterPro" id="IPR001638">
    <property type="entry name" value="Solute-binding_3/MltF_N"/>
</dbReference>
<keyword evidence="6" id="KW-0675">Receptor</keyword>
<dbReference type="Pfam" id="PF00497">
    <property type="entry name" value="SBP_bac_3"/>
    <property type="match status" value="1"/>
</dbReference>
<keyword evidence="4 8" id="KW-1133">Transmembrane helix</keyword>
<protein>
    <recommendedName>
        <fullName evidence="9">Solute-binding protein family 3/N-terminal domain-containing protein</fullName>
    </recommendedName>
</protein>
<dbReference type="PANTHER" id="PTHR42643:SF24">
    <property type="entry name" value="IONOTROPIC RECEPTOR 60A"/>
    <property type="match status" value="1"/>
</dbReference>
<dbReference type="AlphaFoldDB" id="A0A7R9IMP1"/>
<comment type="subcellular location">
    <subcellularLocation>
        <location evidence="1">Cell membrane</location>
        <topology evidence="1">Multi-pass membrane protein</topology>
    </subcellularLocation>
</comment>
<gene>
    <name evidence="10" type="ORF">TTEB3V08_LOCUS9188</name>
</gene>
<evidence type="ECO:0000256" key="2">
    <source>
        <dbReference type="ARBA" id="ARBA00022475"/>
    </source>
</evidence>
<keyword evidence="3 8" id="KW-0812">Transmembrane</keyword>
<dbReference type="EMBL" id="OE004582">
    <property type="protein sequence ID" value="CAD7461276.1"/>
    <property type="molecule type" value="Genomic_DNA"/>
</dbReference>
<evidence type="ECO:0000256" key="8">
    <source>
        <dbReference type="SAM" id="Phobius"/>
    </source>
</evidence>
<evidence type="ECO:0000313" key="10">
    <source>
        <dbReference type="EMBL" id="CAD7461276.1"/>
    </source>
</evidence>
<evidence type="ECO:0000259" key="9">
    <source>
        <dbReference type="Pfam" id="PF00497"/>
    </source>
</evidence>
<dbReference type="PANTHER" id="PTHR42643">
    <property type="entry name" value="IONOTROPIC RECEPTOR 20A-RELATED"/>
    <property type="match status" value="1"/>
</dbReference>
<dbReference type="SUPFAM" id="SSF53850">
    <property type="entry name" value="Periplasmic binding protein-like II"/>
    <property type="match status" value="1"/>
</dbReference>
<feature type="transmembrane region" description="Helical" evidence="8">
    <location>
        <begin position="502"/>
        <end position="522"/>
    </location>
</feature>
<reference evidence="10" key="1">
    <citation type="submission" date="2020-11" db="EMBL/GenBank/DDBJ databases">
        <authorList>
            <person name="Tran Van P."/>
        </authorList>
    </citation>
    <scope>NUCLEOTIDE SEQUENCE</scope>
</reference>
<dbReference type="GO" id="GO:0005886">
    <property type="term" value="C:plasma membrane"/>
    <property type="evidence" value="ECO:0007669"/>
    <property type="project" value="UniProtKB-SubCell"/>
</dbReference>
<evidence type="ECO:0000256" key="4">
    <source>
        <dbReference type="ARBA" id="ARBA00022989"/>
    </source>
</evidence>